<gene>
    <name evidence="3" type="ORF">CEURO_LOCUS1129</name>
</gene>
<dbReference type="AlphaFoldDB" id="A0A9P1DXN1"/>
<dbReference type="Proteomes" id="UP001152484">
    <property type="component" value="Unassembled WGS sequence"/>
</dbReference>
<evidence type="ECO:0000256" key="1">
    <source>
        <dbReference type="SAM" id="MobiDB-lite"/>
    </source>
</evidence>
<keyword evidence="2" id="KW-0472">Membrane</keyword>
<evidence type="ECO:0000256" key="2">
    <source>
        <dbReference type="SAM" id="Phobius"/>
    </source>
</evidence>
<accession>A0A9P1DXN1</accession>
<organism evidence="3 4">
    <name type="scientific">Cuscuta europaea</name>
    <name type="common">European dodder</name>
    <dbReference type="NCBI Taxonomy" id="41803"/>
    <lineage>
        <taxon>Eukaryota</taxon>
        <taxon>Viridiplantae</taxon>
        <taxon>Streptophyta</taxon>
        <taxon>Embryophyta</taxon>
        <taxon>Tracheophyta</taxon>
        <taxon>Spermatophyta</taxon>
        <taxon>Magnoliopsida</taxon>
        <taxon>eudicotyledons</taxon>
        <taxon>Gunneridae</taxon>
        <taxon>Pentapetalae</taxon>
        <taxon>asterids</taxon>
        <taxon>lamiids</taxon>
        <taxon>Solanales</taxon>
        <taxon>Convolvulaceae</taxon>
        <taxon>Cuscuteae</taxon>
        <taxon>Cuscuta</taxon>
        <taxon>Cuscuta subgen. Cuscuta</taxon>
    </lineage>
</organism>
<proteinExistence type="predicted"/>
<reference evidence="3" key="1">
    <citation type="submission" date="2022-07" db="EMBL/GenBank/DDBJ databases">
        <authorList>
            <person name="Macas J."/>
            <person name="Novak P."/>
            <person name="Neumann P."/>
        </authorList>
    </citation>
    <scope>NUCLEOTIDE SEQUENCE</scope>
</reference>
<feature type="transmembrane region" description="Helical" evidence="2">
    <location>
        <begin position="61"/>
        <end position="83"/>
    </location>
</feature>
<keyword evidence="4" id="KW-1185">Reference proteome</keyword>
<comment type="caution">
    <text evidence="3">The sequence shown here is derived from an EMBL/GenBank/DDBJ whole genome shotgun (WGS) entry which is preliminary data.</text>
</comment>
<dbReference type="EMBL" id="CAMAPE010000004">
    <property type="protein sequence ID" value="CAH9057686.1"/>
    <property type="molecule type" value="Genomic_DNA"/>
</dbReference>
<keyword evidence="2" id="KW-0812">Transmembrane</keyword>
<feature type="compositionally biased region" description="Basic and acidic residues" evidence="1">
    <location>
        <begin position="26"/>
        <end position="38"/>
    </location>
</feature>
<keyword evidence="2" id="KW-1133">Transmembrane helix</keyword>
<name>A0A9P1DXN1_CUSEU</name>
<evidence type="ECO:0000313" key="3">
    <source>
        <dbReference type="EMBL" id="CAH9057686.1"/>
    </source>
</evidence>
<evidence type="ECO:0000313" key="4">
    <source>
        <dbReference type="Proteomes" id="UP001152484"/>
    </source>
</evidence>
<feature type="region of interest" description="Disordered" evidence="1">
    <location>
        <begin position="26"/>
        <end position="47"/>
    </location>
</feature>
<protein>
    <recommendedName>
        <fullName evidence="5">Transmembrane protein</fullName>
    </recommendedName>
</protein>
<evidence type="ECO:0008006" key="5">
    <source>
        <dbReference type="Google" id="ProtNLM"/>
    </source>
</evidence>
<sequence length="134" mass="14812">MNQTAYCGRSLDPSLSHLYLMTRTTDHDELPTSRDRPRPSPQQTGTVAAPSLGRRVRTFCFILGASGVLFFPSLGFFPTGFFLMRFLTRHLPIVDQKVSTLGPLLKTSSDTHYSTPLHVITLASRSGGLEERGT</sequence>